<proteinExistence type="predicted"/>
<sequence length="162" mass="18313">MKWYINTNSTLTTLSTNHLVRDLYRISRLKVCTLASYRSYSTTKSDSQSSDLPPVPATLLSGGLLRTFGGTFGATFGDEERGGILTINNLNNKDYIKYFRILLKDKGGIYSFINIVNGNQYIGSAKDLYLRLNKHLENKRSNLALQKAFVKYGLDQFKFCTT</sequence>
<feature type="domain" description="GIY-YIG" evidence="1">
    <location>
        <begin position="105"/>
        <end position="162"/>
    </location>
</feature>
<evidence type="ECO:0000259" key="1">
    <source>
        <dbReference type="PROSITE" id="PS50164"/>
    </source>
</evidence>
<geneLocation type="mitochondrion" evidence="2"/>
<protein>
    <recommendedName>
        <fullName evidence="1">GIY-YIG domain-containing protein</fullName>
    </recommendedName>
</protein>
<dbReference type="AlphaFoldDB" id="A0A386RXA4"/>
<dbReference type="NCBIfam" id="TIGR01453">
    <property type="entry name" value="grpIintron_endo"/>
    <property type="match status" value="1"/>
</dbReference>
<dbReference type="InterPro" id="IPR000305">
    <property type="entry name" value="GIY-YIG_endonuc"/>
</dbReference>
<dbReference type="EMBL" id="MH620794">
    <property type="protein sequence ID" value="AYE67665.1"/>
    <property type="molecule type" value="Genomic_DNA"/>
</dbReference>
<dbReference type="InterPro" id="IPR035901">
    <property type="entry name" value="GIY-YIG_endonuc_sf"/>
</dbReference>
<accession>A0A386RXA4</accession>
<dbReference type="GO" id="GO:0004519">
    <property type="term" value="F:endonuclease activity"/>
    <property type="evidence" value="ECO:0007669"/>
    <property type="project" value="InterPro"/>
</dbReference>
<dbReference type="Pfam" id="PF01541">
    <property type="entry name" value="GIY-YIG"/>
    <property type="match status" value="1"/>
</dbReference>
<name>A0A386RXA4_9PEZI</name>
<keyword evidence="2" id="KW-0496">Mitochondrion</keyword>
<dbReference type="SUPFAM" id="SSF82771">
    <property type="entry name" value="GIY-YIG endonuclease"/>
    <property type="match status" value="1"/>
</dbReference>
<dbReference type="PROSITE" id="PS50164">
    <property type="entry name" value="GIY_YIG"/>
    <property type="match status" value="1"/>
</dbReference>
<reference evidence="2" key="1">
    <citation type="journal article" date="2018" name="Front. Microbiol.">
        <title>Comparison of the Mitochondrial Genome Sequences of Six Annulohypoxylon stygium Isolates Suggests Short Fragment Insertions as a Potential Factor Leading to Larger Genomic Size.</title>
        <authorList>
            <person name="Deng Y."/>
            <person name="Hsiang T."/>
            <person name="Li S."/>
            <person name="Lin L."/>
            <person name="Wang Q."/>
            <person name="Chen Q."/>
            <person name="Xie B."/>
            <person name="Ming R."/>
        </authorList>
    </citation>
    <scope>NUCLEOTIDE SEQUENCE</scope>
    <source>
        <strain evidence="2">E</strain>
    </source>
</reference>
<dbReference type="InterPro" id="IPR006350">
    <property type="entry name" value="Intron_endoG1"/>
</dbReference>
<gene>
    <name evidence="2" type="primary">orf162</name>
</gene>
<dbReference type="Gene3D" id="3.40.1440.10">
    <property type="entry name" value="GIY-YIG endonuclease"/>
    <property type="match status" value="1"/>
</dbReference>
<organism evidence="2">
    <name type="scientific">Annulohypoxylon stygium</name>
    <dbReference type="NCBI Taxonomy" id="326628"/>
    <lineage>
        <taxon>Eukaryota</taxon>
        <taxon>Fungi</taxon>
        <taxon>Dikarya</taxon>
        <taxon>Ascomycota</taxon>
        <taxon>Pezizomycotina</taxon>
        <taxon>Sordariomycetes</taxon>
        <taxon>Xylariomycetidae</taxon>
        <taxon>Xylariales</taxon>
        <taxon>Hypoxylaceae</taxon>
        <taxon>Annulohypoxylon</taxon>
    </lineage>
</organism>
<evidence type="ECO:0000313" key="2">
    <source>
        <dbReference type="EMBL" id="AYE67665.1"/>
    </source>
</evidence>